<dbReference type="GO" id="GO:0004177">
    <property type="term" value="F:aminopeptidase activity"/>
    <property type="evidence" value="ECO:0007669"/>
    <property type="project" value="UniProtKB-KW"/>
</dbReference>
<dbReference type="RefSeq" id="WP_135073080.1">
    <property type="nucleotide sequence ID" value="NZ_CP038267.1"/>
</dbReference>
<keyword evidence="5 9" id="KW-0732">Signal</keyword>
<keyword evidence="3" id="KW-0645">Protease</keyword>
<keyword evidence="2" id="KW-0031">Aminopeptidase</keyword>
<dbReference type="CDD" id="cd03876">
    <property type="entry name" value="M28_SGAP_like"/>
    <property type="match status" value="1"/>
</dbReference>
<feature type="region of interest" description="Disordered" evidence="8">
    <location>
        <begin position="491"/>
        <end position="520"/>
    </location>
</feature>
<keyword evidence="13" id="KW-1185">Reference proteome</keyword>
<accession>A0A4P7GH33</accession>
<gene>
    <name evidence="12" type="ORF">EXE57_00735</name>
</gene>
<feature type="chain" id="PRO_5021003728" evidence="9">
    <location>
        <begin position="25"/>
        <end position="520"/>
    </location>
</feature>
<name>A0A4P7GH33_9ACTN</name>
<sequence>MKRPLVGIIGAGAVVLAASLPAVSQPPSNNNNSAKLTRAVTVGGILEHEQAFQAIADGWGGGNRLSGNAGYEDSAEYVHDRLAAAGYDVAYQDFDYQLDFLADWQAPILAVEGGPALVPGIAGAQPGGDFGSMYKTTPYGTDITAPVWAIDLALEDPTTTTSGCEVSDFDGVPDGAIVVVQRGNCGVATKIFNAQDSGAGAMAFISAVPGDSGTVWFNFDGVDIPTAAITLEAATTLVDGVADGDTGREARFRIDWRPGTYTTRNVIAETPTGDPDNVIAVGAHLDSVGVGPGINDNGSGSASILEIAEQMQKVKPRNKVRFLWFAAEESGLLGSEAYVDSLSEEELDRIAAMLNFDMVGSPNFVRFVYDGDLSDSVPPPSGAPEGSAAIEEIFVDWFDSRGLASEPTEFSGRSDYGPFIEAGIPAGGLFTGAEGIKTDAQAEIYGGTAGEQYDPCYHLGCDDIDNLSLEALDQMSDAAAHATITLAQSTQAVNGERGKGNFNTPPGHDDVPEPAALTGH</sequence>
<dbReference type="OrthoDB" id="345880at2"/>
<evidence type="ECO:0000256" key="9">
    <source>
        <dbReference type="SAM" id="SignalP"/>
    </source>
</evidence>
<comment type="similarity">
    <text evidence="1">Belongs to the peptidase M28 family. M28A subfamily.</text>
</comment>
<feature type="signal peptide" evidence="9">
    <location>
        <begin position="1"/>
        <end position="24"/>
    </location>
</feature>
<dbReference type="Proteomes" id="UP000294894">
    <property type="component" value="Chromosome"/>
</dbReference>
<proteinExistence type="inferred from homology"/>
<evidence type="ECO:0000256" key="2">
    <source>
        <dbReference type="ARBA" id="ARBA00022438"/>
    </source>
</evidence>
<evidence type="ECO:0000256" key="6">
    <source>
        <dbReference type="ARBA" id="ARBA00022801"/>
    </source>
</evidence>
<dbReference type="AlphaFoldDB" id="A0A4P7GH33"/>
<evidence type="ECO:0000256" key="5">
    <source>
        <dbReference type="ARBA" id="ARBA00022729"/>
    </source>
</evidence>
<keyword evidence="7" id="KW-0862">Zinc</keyword>
<dbReference type="InterPro" id="IPR046450">
    <property type="entry name" value="PA_dom_sf"/>
</dbReference>
<dbReference type="EMBL" id="CP038267">
    <property type="protein sequence ID" value="QBR90957.1"/>
    <property type="molecule type" value="Genomic_DNA"/>
</dbReference>
<evidence type="ECO:0000313" key="13">
    <source>
        <dbReference type="Proteomes" id="UP000294894"/>
    </source>
</evidence>
<keyword evidence="4" id="KW-0479">Metal-binding</keyword>
<dbReference type="Pfam" id="PF02225">
    <property type="entry name" value="PA"/>
    <property type="match status" value="1"/>
</dbReference>
<evidence type="ECO:0000256" key="7">
    <source>
        <dbReference type="ARBA" id="ARBA00022833"/>
    </source>
</evidence>
<dbReference type="InterPro" id="IPR007484">
    <property type="entry name" value="Peptidase_M28"/>
</dbReference>
<dbReference type="InterPro" id="IPR041756">
    <property type="entry name" value="M28_SGAP-like"/>
</dbReference>
<protein>
    <submittedName>
        <fullName evidence="12">M20/M25/M40 family metallo-hydrolase</fullName>
    </submittedName>
</protein>
<evidence type="ECO:0000256" key="3">
    <source>
        <dbReference type="ARBA" id="ARBA00022670"/>
    </source>
</evidence>
<evidence type="ECO:0000313" key="12">
    <source>
        <dbReference type="EMBL" id="QBR90957.1"/>
    </source>
</evidence>
<evidence type="ECO:0000256" key="4">
    <source>
        <dbReference type="ARBA" id="ARBA00022723"/>
    </source>
</evidence>
<feature type="domain" description="Peptidase M28" evidence="11">
    <location>
        <begin position="265"/>
        <end position="482"/>
    </location>
</feature>
<dbReference type="GO" id="GO:0046872">
    <property type="term" value="F:metal ion binding"/>
    <property type="evidence" value="ECO:0007669"/>
    <property type="project" value="UniProtKB-KW"/>
</dbReference>
<dbReference type="GO" id="GO:0006508">
    <property type="term" value="P:proteolysis"/>
    <property type="evidence" value="ECO:0007669"/>
    <property type="project" value="UniProtKB-KW"/>
</dbReference>
<dbReference type="GO" id="GO:0008235">
    <property type="term" value="F:metalloexopeptidase activity"/>
    <property type="evidence" value="ECO:0007669"/>
    <property type="project" value="InterPro"/>
</dbReference>
<evidence type="ECO:0000256" key="8">
    <source>
        <dbReference type="SAM" id="MobiDB-lite"/>
    </source>
</evidence>
<dbReference type="SUPFAM" id="SSF53187">
    <property type="entry name" value="Zn-dependent exopeptidases"/>
    <property type="match status" value="1"/>
</dbReference>
<evidence type="ECO:0000256" key="1">
    <source>
        <dbReference type="ARBA" id="ARBA00005957"/>
    </source>
</evidence>
<evidence type="ECO:0000259" key="10">
    <source>
        <dbReference type="Pfam" id="PF02225"/>
    </source>
</evidence>
<dbReference type="Gene3D" id="3.40.630.10">
    <property type="entry name" value="Zn peptidases"/>
    <property type="match status" value="1"/>
</dbReference>
<dbReference type="SUPFAM" id="SSF52025">
    <property type="entry name" value="PA domain"/>
    <property type="match status" value="1"/>
</dbReference>
<organism evidence="12 13">
    <name type="scientific">Nocardioides euryhalodurans</name>
    <dbReference type="NCBI Taxonomy" id="2518370"/>
    <lineage>
        <taxon>Bacteria</taxon>
        <taxon>Bacillati</taxon>
        <taxon>Actinomycetota</taxon>
        <taxon>Actinomycetes</taxon>
        <taxon>Propionibacteriales</taxon>
        <taxon>Nocardioidaceae</taxon>
        <taxon>Nocardioides</taxon>
    </lineage>
</organism>
<dbReference type="KEGG" id="noy:EXE57_00735"/>
<feature type="domain" description="PA" evidence="10">
    <location>
        <begin position="157"/>
        <end position="237"/>
    </location>
</feature>
<dbReference type="Pfam" id="PF04389">
    <property type="entry name" value="Peptidase_M28"/>
    <property type="match status" value="1"/>
</dbReference>
<dbReference type="InterPro" id="IPR045175">
    <property type="entry name" value="M28_fam"/>
</dbReference>
<dbReference type="InterPro" id="IPR003137">
    <property type="entry name" value="PA_domain"/>
</dbReference>
<dbReference type="Gene3D" id="3.50.30.30">
    <property type="match status" value="1"/>
</dbReference>
<dbReference type="PANTHER" id="PTHR12147:SF26">
    <property type="entry name" value="PEPTIDASE M28 DOMAIN-CONTAINING PROTEIN"/>
    <property type="match status" value="1"/>
</dbReference>
<evidence type="ECO:0000259" key="11">
    <source>
        <dbReference type="Pfam" id="PF04389"/>
    </source>
</evidence>
<reference evidence="12 13" key="1">
    <citation type="submission" date="2019-03" db="EMBL/GenBank/DDBJ databases">
        <title>Three New Species of Nocardioides, Nocardioides euryhalodurans sp. nov., Nocardioides seonyuensis sp. nov. and Nocardioides eburneoflavus sp. nov., Iolated from Soil.</title>
        <authorList>
            <person name="Roh S.G."/>
            <person name="Lee C."/>
            <person name="Kim M.-K."/>
            <person name="Kim S.B."/>
        </authorList>
    </citation>
    <scope>NUCLEOTIDE SEQUENCE [LARGE SCALE GENOMIC DNA]</scope>
    <source>
        <strain evidence="12 13">MMS17-SY117</strain>
    </source>
</reference>
<dbReference type="PANTHER" id="PTHR12147">
    <property type="entry name" value="METALLOPEPTIDASE M28 FAMILY MEMBER"/>
    <property type="match status" value="1"/>
</dbReference>
<keyword evidence="6 12" id="KW-0378">Hydrolase</keyword>